<reference evidence="2" key="1">
    <citation type="submission" date="2023-04" db="EMBL/GenBank/DDBJ databases">
        <authorList>
            <consortium name="ELIXIR-Norway"/>
        </authorList>
    </citation>
    <scope>NUCLEOTIDE SEQUENCE [LARGE SCALE GENOMIC DNA]</scope>
</reference>
<gene>
    <name evidence="2" type="ORF">MRATA1EN1_LOCUS8100</name>
</gene>
<keyword evidence="3" id="KW-1185">Reference proteome</keyword>
<dbReference type="EMBL" id="OX459954">
    <property type="protein sequence ID" value="CAI9159138.1"/>
    <property type="molecule type" value="Genomic_DNA"/>
</dbReference>
<proteinExistence type="predicted"/>
<organism evidence="2 3">
    <name type="scientific">Rangifer tarandus platyrhynchus</name>
    <name type="common">Svalbard reindeer</name>
    <dbReference type="NCBI Taxonomy" id="3082113"/>
    <lineage>
        <taxon>Eukaryota</taxon>
        <taxon>Metazoa</taxon>
        <taxon>Chordata</taxon>
        <taxon>Craniata</taxon>
        <taxon>Vertebrata</taxon>
        <taxon>Euteleostomi</taxon>
        <taxon>Mammalia</taxon>
        <taxon>Eutheria</taxon>
        <taxon>Laurasiatheria</taxon>
        <taxon>Artiodactyla</taxon>
        <taxon>Ruminantia</taxon>
        <taxon>Pecora</taxon>
        <taxon>Cervidae</taxon>
        <taxon>Odocoileinae</taxon>
        <taxon>Rangifer</taxon>
    </lineage>
</organism>
<evidence type="ECO:0000256" key="1">
    <source>
        <dbReference type="SAM" id="MobiDB-lite"/>
    </source>
</evidence>
<evidence type="ECO:0000313" key="3">
    <source>
        <dbReference type="Proteomes" id="UP001176941"/>
    </source>
</evidence>
<dbReference type="Proteomes" id="UP001176941">
    <property type="component" value="Chromosome 18"/>
</dbReference>
<feature type="region of interest" description="Disordered" evidence="1">
    <location>
        <begin position="69"/>
        <end position="92"/>
    </location>
</feature>
<sequence length="142" mass="14956">MLGRNQQMTVAKQPQAVFPTVLESKGEELTMSGVWAAQVSLFSSGPKCCQGNAESPCFPESSDVVNREGLDQQDFPGKSAPPGGRERPLSRVCASGSERSASCLSSPLRGFEVTLSSGISLGAWQEGSGRMRNMQGCVSLGV</sequence>
<name>A0ABN8YFA9_RANTA</name>
<evidence type="ECO:0000313" key="2">
    <source>
        <dbReference type="EMBL" id="CAI9159138.1"/>
    </source>
</evidence>
<protein>
    <submittedName>
        <fullName evidence="2">Uncharacterized protein</fullName>
    </submittedName>
</protein>
<accession>A0ABN8YFA9</accession>